<dbReference type="Proteomes" id="UP001642409">
    <property type="component" value="Unassembled WGS sequence"/>
</dbReference>
<evidence type="ECO:0000313" key="2">
    <source>
        <dbReference type="EMBL" id="CAL5986708.1"/>
    </source>
</evidence>
<sequence>MSQQKPQGVIQVEQNVEKVRKQITDFKQNRIMRNKARQMRTESVASFPFLRDSILPNDDLYKPFERLEKTSETIRRQHGQTIFDRVKNYLALLAAQSLYPSGDLTQQVIVRILDQQILIQLVPKYLSNQQQPIQQLEDFAKFVFVNCAFPASQQAIDFYYPSDANALFDPQNIQQVAVLVSNITDIDLQANPGKIFICGAQVMSNQEIFEAKYDHFTQENSVELWIILARFCNEHQAINSIDLLPDWINDYVKYDNPIPLPNEFLNQCVCQKQLETLRMMMGLYPTDVKKHDVTSAIIPQPILDVLMQMPVWYQNKVIQLAYLADSFVIGEIDEEGIHVKCPATQEGIKALCRKYT</sequence>
<gene>
    <name evidence="3" type="ORF">HINF_LOCUS10655</name>
    <name evidence="1" type="ORF">HINF_LOCUS63157</name>
    <name evidence="2" type="ORF">HINF_LOCUS9542</name>
</gene>
<evidence type="ECO:0000313" key="4">
    <source>
        <dbReference type="Proteomes" id="UP001642409"/>
    </source>
</evidence>
<comment type="caution">
    <text evidence="1">The sequence shown here is derived from an EMBL/GenBank/DDBJ whole genome shotgun (WGS) entry which is preliminary data.</text>
</comment>
<reference evidence="2 4" key="2">
    <citation type="submission" date="2024-07" db="EMBL/GenBank/DDBJ databases">
        <authorList>
            <person name="Akdeniz Z."/>
        </authorList>
    </citation>
    <scope>NUCLEOTIDE SEQUENCE [LARGE SCALE GENOMIC DNA]</scope>
</reference>
<evidence type="ECO:0000313" key="3">
    <source>
        <dbReference type="EMBL" id="CAL5989016.1"/>
    </source>
</evidence>
<reference evidence="1" key="1">
    <citation type="submission" date="2023-06" db="EMBL/GenBank/DDBJ databases">
        <authorList>
            <person name="Kurt Z."/>
        </authorList>
    </citation>
    <scope>NUCLEOTIDE SEQUENCE</scope>
</reference>
<dbReference type="EMBL" id="CAXDID020000023">
    <property type="protein sequence ID" value="CAL5989016.1"/>
    <property type="molecule type" value="Genomic_DNA"/>
</dbReference>
<keyword evidence="4" id="KW-1185">Reference proteome</keyword>
<name>A0AA86RP93_9EUKA</name>
<dbReference type="EMBL" id="CAXDID020000020">
    <property type="protein sequence ID" value="CAL5986708.1"/>
    <property type="molecule type" value="Genomic_DNA"/>
</dbReference>
<evidence type="ECO:0000313" key="1">
    <source>
        <dbReference type="EMBL" id="CAI9975512.1"/>
    </source>
</evidence>
<dbReference type="EMBL" id="CATOUU010001169">
    <property type="protein sequence ID" value="CAI9975512.1"/>
    <property type="molecule type" value="Genomic_DNA"/>
</dbReference>
<dbReference type="AlphaFoldDB" id="A0AA86RP93"/>
<accession>A0AA86RP93</accession>
<proteinExistence type="predicted"/>
<protein>
    <submittedName>
        <fullName evidence="1">Uncharacterized protein</fullName>
    </submittedName>
</protein>
<organism evidence="1">
    <name type="scientific">Hexamita inflata</name>
    <dbReference type="NCBI Taxonomy" id="28002"/>
    <lineage>
        <taxon>Eukaryota</taxon>
        <taxon>Metamonada</taxon>
        <taxon>Diplomonadida</taxon>
        <taxon>Hexamitidae</taxon>
        <taxon>Hexamitinae</taxon>
        <taxon>Hexamita</taxon>
    </lineage>
</organism>